<proteinExistence type="predicted"/>
<protein>
    <submittedName>
        <fullName evidence="2">Uncharacterized protein</fullName>
    </submittedName>
</protein>
<feature type="compositionally biased region" description="Low complexity" evidence="1">
    <location>
        <begin position="1308"/>
        <end position="1322"/>
    </location>
</feature>
<evidence type="ECO:0000256" key="1">
    <source>
        <dbReference type="SAM" id="MobiDB-lite"/>
    </source>
</evidence>
<dbReference type="OrthoDB" id="5363773at2"/>
<accession>I3XW91</accession>
<evidence type="ECO:0000313" key="2">
    <source>
        <dbReference type="EMBL" id="AFL68215.1"/>
    </source>
</evidence>
<dbReference type="EMBL" id="CP003333">
    <property type="protein sequence ID" value="AFL68215.1"/>
    <property type="molecule type" value="Genomic_DNA"/>
</dbReference>
<dbReference type="PATRIC" id="fig|760154.4.peg.915"/>
<organism evidence="2 3">
    <name type="scientific">Sulfurospirillum barnesii (strain ATCC 700032 / DSM 10660 / SES-3)</name>
    <dbReference type="NCBI Taxonomy" id="760154"/>
    <lineage>
        <taxon>Bacteria</taxon>
        <taxon>Pseudomonadati</taxon>
        <taxon>Campylobacterota</taxon>
        <taxon>Epsilonproteobacteria</taxon>
        <taxon>Campylobacterales</taxon>
        <taxon>Sulfurospirillaceae</taxon>
        <taxon>Sulfurospirillum</taxon>
    </lineage>
</organism>
<gene>
    <name evidence="2" type="ordered locus">Sulba_0914</name>
</gene>
<dbReference type="KEGG" id="sba:Sulba_0914"/>
<name>I3XW91_SULBS</name>
<reference evidence="2 3" key="1">
    <citation type="submission" date="2012-06" db="EMBL/GenBank/DDBJ databases">
        <title>Complete sequence of Sulfurospirillum barnesii SES-3.</title>
        <authorList>
            <consortium name="US DOE Joint Genome Institute"/>
            <person name="Lucas S."/>
            <person name="Han J."/>
            <person name="Lapidus A."/>
            <person name="Cheng J.-F."/>
            <person name="Goodwin L."/>
            <person name="Pitluck S."/>
            <person name="Peters L."/>
            <person name="Ovchinnikova G."/>
            <person name="Lu M."/>
            <person name="Detter J.C."/>
            <person name="Han C."/>
            <person name="Tapia R."/>
            <person name="Land M."/>
            <person name="Hauser L."/>
            <person name="Kyrpides N."/>
            <person name="Ivanova N."/>
            <person name="Pagani I."/>
            <person name="Stolz J."/>
            <person name="Arkin A."/>
            <person name="Dehal P."/>
            <person name="Oremland R."/>
            <person name="Saltikov C."/>
            <person name="Basu P."/>
            <person name="Hollibaugh J."/>
            <person name="Newman D."/>
            <person name="Stolyar S."/>
            <person name="Hazen T."/>
            <person name="Woyke T."/>
        </authorList>
    </citation>
    <scope>NUCLEOTIDE SEQUENCE [LARGE SCALE GENOMIC DNA]</scope>
    <source>
        <strain evidence="3">ATCC 700032 / DSM 10660 / SES-3</strain>
    </source>
</reference>
<keyword evidence="3" id="KW-1185">Reference proteome</keyword>
<sequence>MKNYLRMLFFFTIAIFGYSSLYGADPLCQNVFSNAVSTTSGNLNANGSALLYNTEYNLNKLSVGTITGVTKICQGGTATCIATSRASTMTLPSSPSAGSTSHLTINSGNVQSYSADTSVRSANISGTLNLNGEIYFNVKRNNVMGDFTLNSTGILNINGNVTIYAQNFIFDGIININSGSLTVISNGNITFNANAKTNTNGANDKIVILASGTAAINSSVNAIIYTSGSATINGAGVIHGAITSSSIMLNGTVYFDASAINSALIPGCDKATLHTGEREFLLRNPITTRNIKGNMKVIGNTVLCVKNNSGQCINYTGNSSNAQLNLQYIDVDGIQRTFNNSSQAQLSIPTSATIKWAGLYTQGYLKSVTNTNTINTILQEASYITLPSLGTLASKPEVIDIYPNTSGYTTYGYTYNTYAPISSLIGKKGSEINGWVTGANIKAYEGDDDNSYWWSSGSGLGNFGAWVLVVVYEDTSETLKNISVFDGYKYVAKEDGHNNVTIVPSGFLTPTSGDVKSTISLFVGEGDKNIDGDQLYVNNVAINNTNAFYSTINGFTANPSYSNTQGIDIQNHNIGKDGDTSHPQIIGNGATSASITLTSDQDTYFPSMVAFTTELYEPRVCYAEAYYNADGNETITKANKDDVILVKSWIANMKKDASDGNLETAQKVEITVEHDKENLEYQRESTAIKNIGQTLYEVKTDAPLDDTATYIAETNTSTWRVGVGASGTDGGYLRPNTDNDPENKVYISYKTKLLQSGDITIANIYKVSYENSGMGLRIGDESPVNIGICSDFNTSLVVQAPLGIFNAVNQNFSGSTNSKVSTSSDNALYTQIAGQNFNVSILALESDKTTLKAYTGDVNVTLITTPHYLASETEEAKQIKCNNATSLTSPHTVRFANEDKKIETFNFSTAYPSVAFKMAYTENNATKYICSRDSFAIRPATYSLSTNNNHLIGGKAYTLTAKALKADLNVTTNYNQSITTTSTDKNATIDLNIPTGCALDANSTRMVLSFINGTATHSTFTYNNIGDVNVTIVDNEWTAIDQNDNKDCIENNATTVPNGSGKVGCVIKNTQPFTFSPKKFTNELALQNFNTTFTYLSNDGNMSAKLFLTTTALLEDNTTASNYTADCFAEDINYTIQLNGSTQDKRNRIRYFQKDTTTSKLENNATTARATFSTREGNFTNGIASNLEMLFNFDRNISSPDEPFRVAKNDFNITSVVDTNGTSGSDFNRSTDQNATFYYGRVYSTDYTKSSPIPTTIRYEVYCTQNCGNFNLTQQSPTSIRWYQNPLHVTTDGNVSMFTSATTGTKATSISNSTTSTITSGKDTTHQLSNNNAPYTDRIQMQPSSWLLHNPYNPNASSNDFMVEFIKSGDWAGSGSVDRNASSHKEGAVTNDQNITRSHRKMNW</sequence>
<dbReference type="HOGENOM" id="CLU_254603_0_0_7"/>
<dbReference type="eggNOG" id="COG1195">
    <property type="taxonomic scope" value="Bacteria"/>
</dbReference>
<feature type="region of interest" description="Disordered" evidence="1">
    <location>
        <begin position="1306"/>
        <end position="1327"/>
    </location>
</feature>
<dbReference type="RefSeq" id="WP_014769095.1">
    <property type="nucleotide sequence ID" value="NC_018002.1"/>
</dbReference>
<dbReference type="Proteomes" id="UP000006176">
    <property type="component" value="Chromosome"/>
</dbReference>
<evidence type="ECO:0000313" key="3">
    <source>
        <dbReference type="Proteomes" id="UP000006176"/>
    </source>
</evidence>
<dbReference type="STRING" id="760154.Sulba_0914"/>
<feature type="region of interest" description="Disordered" evidence="1">
    <location>
        <begin position="1373"/>
        <end position="1404"/>
    </location>
</feature>